<feature type="region of interest" description="Disordered" evidence="1">
    <location>
        <begin position="461"/>
        <end position="508"/>
    </location>
</feature>
<organism evidence="2 3">
    <name type="scientific">Heterodera trifolii</name>
    <dbReference type="NCBI Taxonomy" id="157864"/>
    <lineage>
        <taxon>Eukaryota</taxon>
        <taxon>Metazoa</taxon>
        <taxon>Ecdysozoa</taxon>
        <taxon>Nematoda</taxon>
        <taxon>Chromadorea</taxon>
        <taxon>Rhabditida</taxon>
        <taxon>Tylenchina</taxon>
        <taxon>Tylenchomorpha</taxon>
        <taxon>Tylenchoidea</taxon>
        <taxon>Heteroderidae</taxon>
        <taxon>Heteroderinae</taxon>
        <taxon>Heterodera</taxon>
    </lineage>
</organism>
<feature type="compositionally biased region" description="Basic residues" evidence="1">
    <location>
        <begin position="469"/>
        <end position="479"/>
    </location>
</feature>
<keyword evidence="3" id="KW-1185">Reference proteome</keyword>
<feature type="compositionally biased region" description="Basic and acidic residues" evidence="1">
    <location>
        <begin position="480"/>
        <end position="496"/>
    </location>
</feature>
<accession>A0ABD2I135</accession>
<reference evidence="2 3" key="1">
    <citation type="submission" date="2024-10" db="EMBL/GenBank/DDBJ databases">
        <authorList>
            <person name="Kim D."/>
        </authorList>
    </citation>
    <scope>NUCLEOTIDE SEQUENCE [LARGE SCALE GENOMIC DNA]</scope>
    <source>
        <strain evidence="2">BH-2024</strain>
    </source>
</reference>
<feature type="compositionally biased region" description="Basic residues" evidence="1">
    <location>
        <begin position="497"/>
        <end position="508"/>
    </location>
</feature>
<dbReference type="AlphaFoldDB" id="A0ABD2I135"/>
<sequence>MFVRWVNGNLWLDDRINMKKKFHQLVEDVEQIINIEEQNSLIDIKTMEQLAGIGQCVNGALKKAKLPIEVEPYSPEFGHIGAELQGICVFLIKNQLKSDVAANAWHKFCAEFFEEMWHQWFYSFGIYTKSKDQLEPQEDEKQPTNFNVIPTEQMLIDVFEALINEHNWGQLKRQKLAIIYKIGNVLERALHDDLIKTLKSMQNCEGYGPKMMKMVNEFCEKDYNRTWTTNAWLQICGVFIWDNWLFNYEMLTVSDFEIFHDQILALVGSGTKEKSKNGNSSINMHVVDSAVLNFIGQILMERVLIDHSGKTFINFVNHNQSTICNFCANRTSQFFGWVHICVYNIWLFVCNELDEKAVSDFQEILRRMNEIKRIEAIESDEMLPKSNEWLLLEEIGTQFQQNVGNPMKLKNNLNALFVHTWQNLSIFCNKVAEKIETEYGTFFPSWTFVCDIIINAINDENNKKDNKTPKKVKGKIQKVNKKEVQNEQKKKEDKNKKEKSKTKNTIRR</sequence>
<evidence type="ECO:0000313" key="3">
    <source>
        <dbReference type="Proteomes" id="UP001620626"/>
    </source>
</evidence>
<dbReference type="EMBL" id="JBICBT010001312">
    <property type="protein sequence ID" value="KAL3073764.1"/>
    <property type="molecule type" value="Genomic_DNA"/>
</dbReference>
<gene>
    <name evidence="2" type="ORF">niasHT_039596</name>
</gene>
<name>A0ABD2I135_9BILA</name>
<evidence type="ECO:0000313" key="2">
    <source>
        <dbReference type="EMBL" id="KAL3073764.1"/>
    </source>
</evidence>
<proteinExistence type="predicted"/>
<evidence type="ECO:0000256" key="1">
    <source>
        <dbReference type="SAM" id="MobiDB-lite"/>
    </source>
</evidence>
<protein>
    <submittedName>
        <fullName evidence="2">Uncharacterized protein</fullName>
    </submittedName>
</protein>
<dbReference type="Proteomes" id="UP001620626">
    <property type="component" value="Unassembled WGS sequence"/>
</dbReference>
<comment type="caution">
    <text evidence="2">The sequence shown here is derived from an EMBL/GenBank/DDBJ whole genome shotgun (WGS) entry which is preliminary data.</text>
</comment>